<dbReference type="InterPro" id="IPR052169">
    <property type="entry name" value="CW_Biosynth-Accessory"/>
</dbReference>
<proteinExistence type="inferred from homology"/>
<dbReference type="Pfam" id="PF09587">
    <property type="entry name" value="PGA_cap"/>
    <property type="match status" value="1"/>
</dbReference>
<sequence length="370" mass="39794">MSTVIVAGDLFLRNGFAPGVSRAVRDQIAAADHALVNLEGPVTARLERLSKSGPHLTMPATALDRVRDAGFTGVTLANNHILDAGLGGLADTLADAAARGLATVGAGTEPAGARDAARIRLPLPAGWLTVLNYCEHEWSVRADGAGASGWDVLDARADVVAARAAGDAVLVILHGGNEYFPLPRPGLRRELRFLAESGADAIVMHHSHVPGAYEVWAGVPIFYGLGNFQFTAPSTARAWREGLLVSLTFSPTDTRFAVVPLRQTDSYDVRLATATEAAETRNELEGYRLQVGSDEALTARWEEFAADAAGMYARGLLPTRPFRGHLGRAAQLARARLFWRDPDARMIALNYVRCESHLEAMRTALQLRSR</sequence>
<protein>
    <submittedName>
        <fullName evidence="3">CapA family protein</fullName>
    </submittedName>
</protein>
<dbReference type="InterPro" id="IPR001995">
    <property type="entry name" value="Peptidase_A2_cat"/>
</dbReference>
<accession>A0A8A4ZC78</accession>
<evidence type="ECO:0000256" key="1">
    <source>
        <dbReference type="ARBA" id="ARBA00005662"/>
    </source>
</evidence>
<dbReference type="RefSeq" id="WP_227423282.1">
    <property type="nucleotide sequence ID" value="NZ_CP071868.1"/>
</dbReference>
<gene>
    <name evidence="3" type="ORF">J4E96_17195</name>
</gene>
<comment type="similarity">
    <text evidence="1">Belongs to the CapA family.</text>
</comment>
<name>A0A8A4ZC78_9MICO</name>
<dbReference type="SUPFAM" id="SSF56300">
    <property type="entry name" value="Metallo-dependent phosphatases"/>
    <property type="match status" value="1"/>
</dbReference>
<feature type="domain" description="Peptidase A2" evidence="2">
    <location>
        <begin position="191"/>
        <end position="226"/>
    </location>
</feature>
<dbReference type="GO" id="GO:0006508">
    <property type="term" value="P:proteolysis"/>
    <property type="evidence" value="ECO:0007669"/>
    <property type="project" value="InterPro"/>
</dbReference>
<dbReference type="AlphaFoldDB" id="A0A8A4ZC78"/>
<dbReference type="InterPro" id="IPR029052">
    <property type="entry name" value="Metallo-depent_PP-like"/>
</dbReference>
<dbReference type="PANTHER" id="PTHR33393">
    <property type="entry name" value="POLYGLUTAMINE SYNTHESIS ACCESSORY PROTEIN RV0574C-RELATED"/>
    <property type="match status" value="1"/>
</dbReference>
<dbReference type="EMBL" id="CP071868">
    <property type="protein sequence ID" value="QTE29021.1"/>
    <property type="molecule type" value="Genomic_DNA"/>
</dbReference>
<keyword evidence="4" id="KW-1185">Reference proteome</keyword>
<dbReference type="PANTHER" id="PTHR33393:SF13">
    <property type="entry name" value="PGA BIOSYNTHESIS PROTEIN CAPA"/>
    <property type="match status" value="1"/>
</dbReference>
<evidence type="ECO:0000259" key="2">
    <source>
        <dbReference type="PROSITE" id="PS50175"/>
    </source>
</evidence>
<organism evidence="3 4">
    <name type="scientific">Pengzhenrongella sicca</name>
    <dbReference type="NCBI Taxonomy" id="2819238"/>
    <lineage>
        <taxon>Bacteria</taxon>
        <taxon>Bacillati</taxon>
        <taxon>Actinomycetota</taxon>
        <taxon>Actinomycetes</taxon>
        <taxon>Micrococcales</taxon>
        <taxon>Pengzhenrongella</taxon>
    </lineage>
</organism>
<reference evidence="3" key="1">
    <citation type="submission" date="2021-03" db="EMBL/GenBank/DDBJ databases">
        <title>Pengzhenrongella sicca gen. nov., sp. nov., a new member of suborder Micrococcineae isolated from High-Arctic tundra soil.</title>
        <authorList>
            <person name="Peng F."/>
        </authorList>
    </citation>
    <scope>NUCLEOTIDE SEQUENCE</scope>
    <source>
        <strain evidence="3">LRZ-2</strain>
    </source>
</reference>
<dbReference type="GO" id="GO:0004190">
    <property type="term" value="F:aspartic-type endopeptidase activity"/>
    <property type="evidence" value="ECO:0007669"/>
    <property type="project" value="InterPro"/>
</dbReference>
<dbReference type="SMART" id="SM00854">
    <property type="entry name" value="PGA_cap"/>
    <property type="match status" value="1"/>
</dbReference>
<evidence type="ECO:0000313" key="3">
    <source>
        <dbReference type="EMBL" id="QTE29021.1"/>
    </source>
</evidence>
<dbReference type="PROSITE" id="PS50175">
    <property type="entry name" value="ASP_PROT_RETROV"/>
    <property type="match status" value="1"/>
</dbReference>
<dbReference type="Proteomes" id="UP000663937">
    <property type="component" value="Chromosome"/>
</dbReference>
<dbReference type="KEGG" id="psic:J4E96_17195"/>
<evidence type="ECO:0000313" key="4">
    <source>
        <dbReference type="Proteomes" id="UP000663937"/>
    </source>
</evidence>
<dbReference type="InterPro" id="IPR019079">
    <property type="entry name" value="Capsule_synth_CapA"/>
</dbReference>